<comment type="caution">
    <text evidence="2">The sequence shown here is derived from an EMBL/GenBank/DDBJ whole genome shotgun (WGS) entry which is preliminary data.</text>
</comment>
<gene>
    <name evidence="2" type="ORF">K431DRAFT_338622</name>
</gene>
<dbReference type="Gene3D" id="3.40.50.880">
    <property type="match status" value="1"/>
</dbReference>
<dbReference type="Proteomes" id="UP000799441">
    <property type="component" value="Unassembled WGS sequence"/>
</dbReference>
<dbReference type="SUPFAM" id="SSF52317">
    <property type="entry name" value="Class I glutamine amidotransferase-like"/>
    <property type="match status" value="1"/>
</dbReference>
<dbReference type="Pfam" id="PF00117">
    <property type="entry name" value="GATase"/>
    <property type="match status" value="1"/>
</dbReference>
<keyword evidence="2" id="KW-0315">Glutamine amidotransferase</keyword>
<dbReference type="GO" id="GO:0005829">
    <property type="term" value="C:cytosol"/>
    <property type="evidence" value="ECO:0007669"/>
    <property type="project" value="TreeGrafter"/>
</dbReference>
<accession>A0A9P4UMQ9</accession>
<sequence length="231" mass="25112">MDCSECRVAVLQNYLTSEIGGKHMLQNILRLINIHAPIQGDDFPNLDDHDLIILTGGPFNLLEHEQPLWVTDTLKFIKTATTNRAEPKLLGICWGQQAIALALGGSIGLSKSGLCIGVETISLTSDGASFFKTASLDIHKHHNLIVNDTGPYLSCLASNNEILLSNDKQVLSFQGHPELEASLSQTFASLGDSSSSSRSKLRAGFKPIDAPHDGEAIFARIVEWASRKCNF</sequence>
<evidence type="ECO:0000313" key="3">
    <source>
        <dbReference type="Proteomes" id="UP000799441"/>
    </source>
</evidence>
<feature type="domain" description="Glutamine amidotransferase" evidence="1">
    <location>
        <begin position="45"/>
        <end position="182"/>
    </location>
</feature>
<name>A0A9P4UMQ9_9PEZI</name>
<proteinExistence type="predicted"/>
<reference evidence="2" key="1">
    <citation type="journal article" date="2020" name="Stud. Mycol.">
        <title>101 Dothideomycetes genomes: a test case for predicting lifestyles and emergence of pathogens.</title>
        <authorList>
            <person name="Haridas S."/>
            <person name="Albert R."/>
            <person name="Binder M."/>
            <person name="Bloem J."/>
            <person name="Labutti K."/>
            <person name="Salamov A."/>
            <person name="Andreopoulos B."/>
            <person name="Baker S."/>
            <person name="Barry K."/>
            <person name="Bills G."/>
            <person name="Bluhm B."/>
            <person name="Cannon C."/>
            <person name="Castanera R."/>
            <person name="Culley D."/>
            <person name="Daum C."/>
            <person name="Ezra D."/>
            <person name="Gonzalez J."/>
            <person name="Henrissat B."/>
            <person name="Kuo A."/>
            <person name="Liang C."/>
            <person name="Lipzen A."/>
            <person name="Lutzoni F."/>
            <person name="Magnuson J."/>
            <person name="Mondo S."/>
            <person name="Nolan M."/>
            <person name="Ohm R."/>
            <person name="Pangilinan J."/>
            <person name="Park H.-J."/>
            <person name="Ramirez L."/>
            <person name="Alfaro M."/>
            <person name="Sun H."/>
            <person name="Tritt A."/>
            <person name="Yoshinaga Y."/>
            <person name="Zwiers L.-H."/>
            <person name="Turgeon B."/>
            <person name="Goodwin S."/>
            <person name="Spatafora J."/>
            <person name="Crous P."/>
            <person name="Grigoriev I."/>
        </authorList>
    </citation>
    <scope>NUCLEOTIDE SEQUENCE</scope>
    <source>
        <strain evidence="2">CBS 116435</strain>
    </source>
</reference>
<dbReference type="EMBL" id="MU003789">
    <property type="protein sequence ID" value="KAF2721527.1"/>
    <property type="molecule type" value="Genomic_DNA"/>
</dbReference>
<dbReference type="PANTHER" id="PTHR42695:SF5">
    <property type="entry name" value="GLUTAMINE AMIDOTRANSFERASE YLR126C-RELATED"/>
    <property type="match status" value="1"/>
</dbReference>
<dbReference type="PROSITE" id="PS51273">
    <property type="entry name" value="GATASE_TYPE_1"/>
    <property type="match status" value="1"/>
</dbReference>
<dbReference type="GO" id="GO:0005634">
    <property type="term" value="C:nucleus"/>
    <property type="evidence" value="ECO:0007669"/>
    <property type="project" value="TreeGrafter"/>
</dbReference>
<dbReference type="InterPro" id="IPR044992">
    <property type="entry name" value="ChyE-like"/>
</dbReference>
<dbReference type="AlphaFoldDB" id="A0A9P4UMQ9"/>
<dbReference type="InterPro" id="IPR029062">
    <property type="entry name" value="Class_I_gatase-like"/>
</dbReference>
<protein>
    <submittedName>
        <fullName evidence="2">Class I glutamine amidotransferase-like protein</fullName>
    </submittedName>
</protein>
<evidence type="ECO:0000313" key="2">
    <source>
        <dbReference type="EMBL" id="KAF2721527.1"/>
    </source>
</evidence>
<keyword evidence="3" id="KW-1185">Reference proteome</keyword>
<dbReference type="PANTHER" id="PTHR42695">
    <property type="entry name" value="GLUTAMINE AMIDOTRANSFERASE YLR126C-RELATED"/>
    <property type="match status" value="1"/>
</dbReference>
<evidence type="ECO:0000259" key="1">
    <source>
        <dbReference type="Pfam" id="PF00117"/>
    </source>
</evidence>
<organism evidence="2 3">
    <name type="scientific">Polychaeton citri CBS 116435</name>
    <dbReference type="NCBI Taxonomy" id="1314669"/>
    <lineage>
        <taxon>Eukaryota</taxon>
        <taxon>Fungi</taxon>
        <taxon>Dikarya</taxon>
        <taxon>Ascomycota</taxon>
        <taxon>Pezizomycotina</taxon>
        <taxon>Dothideomycetes</taxon>
        <taxon>Dothideomycetidae</taxon>
        <taxon>Capnodiales</taxon>
        <taxon>Capnodiaceae</taxon>
        <taxon>Polychaeton</taxon>
    </lineage>
</organism>
<dbReference type="InterPro" id="IPR017926">
    <property type="entry name" value="GATASE"/>
</dbReference>
<dbReference type="OrthoDB" id="92161at2759"/>